<name>A0ABP4HS01_9ACTN</name>
<keyword evidence="2" id="KW-1185">Reference proteome</keyword>
<evidence type="ECO:0000313" key="2">
    <source>
        <dbReference type="Proteomes" id="UP001500282"/>
    </source>
</evidence>
<dbReference type="Proteomes" id="UP001500282">
    <property type="component" value="Unassembled WGS sequence"/>
</dbReference>
<evidence type="ECO:0000313" key="1">
    <source>
        <dbReference type="EMBL" id="GAA1278715.1"/>
    </source>
</evidence>
<protein>
    <submittedName>
        <fullName evidence="1">Uncharacterized protein</fullName>
    </submittedName>
</protein>
<gene>
    <name evidence="1" type="ORF">GCM10009579_42660</name>
</gene>
<sequence>MVFAEAVCGATAARGPAGHAAASMDRVVWAYQARWSRAWYAVAAGGQYVELVLALDSRCPAPAAVVGPRPR</sequence>
<proteinExistence type="predicted"/>
<accession>A0ABP4HS01</accession>
<comment type="caution">
    <text evidence="1">The sequence shown here is derived from an EMBL/GenBank/DDBJ whole genome shotgun (WGS) entry which is preliminary data.</text>
</comment>
<organism evidence="1 2">
    <name type="scientific">Streptomyces javensis</name>
    <dbReference type="NCBI Taxonomy" id="114698"/>
    <lineage>
        <taxon>Bacteria</taxon>
        <taxon>Bacillati</taxon>
        <taxon>Actinomycetota</taxon>
        <taxon>Actinomycetes</taxon>
        <taxon>Kitasatosporales</taxon>
        <taxon>Streptomycetaceae</taxon>
        <taxon>Streptomyces</taxon>
        <taxon>Streptomyces violaceusniger group</taxon>
    </lineage>
</organism>
<reference evidence="2" key="1">
    <citation type="journal article" date="2019" name="Int. J. Syst. Evol. Microbiol.">
        <title>The Global Catalogue of Microorganisms (GCM) 10K type strain sequencing project: providing services to taxonomists for standard genome sequencing and annotation.</title>
        <authorList>
            <consortium name="The Broad Institute Genomics Platform"/>
            <consortium name="The Broad Institute Genome Sequencing Center for Infectious Disease"/>
            <person name="Wu L."/>
            <person name="Ma J."/>
        </authorList>
    </citation>
    <scope>NUCLEOTIDE SEQUENCE [LARGE SCALE GENOMIC DNA]</scope>
    <source>
        <strain evidence="2">JCM 11448</strain>
    </source>
</reference>
<dbReference type="EMBL" id="BAAAIH010000023">
    <property type="protein sequence ID" value="GAA1278715.1"/>
    <property type="molecule type" value="Genomic_DNA"/>
</dbReference>